<evidence type="ECO:0000313" key="3">
    <source>
        <dbReference type="Proteomes" id="UP000271162"/>
    </source>
</evidence>
<protein>
    <submittedName>
        <fullName evidence="4">Cystatin domain-containing protein</fullName>
    </submittedName>
</protein>
<accession>A0A0N4Y3T7</accession>
<proteinExistence type="predicted"/>
<evidence type="ECO:0000313" key="4">
    <source>
        <dbReference type="WBParaSite" id="NBR_0001050201-mRNA-1"/>
    </source>
</evidence>
<evidence type="ECO:0000313" key="2">
    <source>
        <dbReference type="EMBL" id="VDL74092.1"/>
    </source>
</evidence>
<organism evidence="4">
    <name type="scientific">Nippostrongylus brasiliensis</name>
    <name type="common">Rat hookworm</name>
    <dbReference type="NCBI Taxonomy" id="27835"/>
    <lineage>
        <taxon>Eukaryota</taxon>
        <taxon>Metazoa</taxon>
        <taxon>Ecdysozoa</taxon>
        <taxon>Nematoda</taxon>
        <taxon>Chromadorea</taxon>
        <taxon>Rhabditida</taxon>
        <taxon>Rhabditina</taxon>
        <taxon>Rhabditomorpha</taxon>
        <taxon>Strongyloidea</taxon>
        <taxon>Heligmosomidae</taxon>
        <taxon>Nippostrongylus</taxon>
    </lineage>
</organism>
<dbReference type="PROSITE" id="PS51257">
    <property type="entry name" value="PROKAR_LIPOPROTEIN"/>
    <property type="match status" value="1"/>
</dbReference>
<name>A0A0N4Y3T7_NIPBR</name>
<dbReference type="AlphaFoldDB" id="A0A0N4Y3T7"/>
<feature type="signal peptide" evidence="1">
    <location>
        <begin position="1"/>
        <end position="18"/>
    </location>
</feature>
<reference evidence="2 3" key="2">
    <citation type="submission" date="2018-11" db="EMBL/GenBank/DDBJ databases">
        <authorList>
            <consortium name="Pathogen Informatics"/>
        </authorList>
    </citation>
    <scope>NUCLEOTIDE SEQUENCE [LARGE SCALE GENOMIC DNA]</scope>
</reference>
<keyword evidence="1" id="KW-0732">Signal</keyword>
<dbReference type="Proteomes" id="UP000271162">
    <property type="component" value="Unassembled WGS sequence"/>
</dbReference>
<keyword evidence="3" id="KW-1185">Reference proteome</keyword>
<evidence type="ECO:0000256" key="1">
    <source>
        <dbReference type="SAM" id="SignalP"/>
    </source>
</evidence>
<reference evidence="4" key="1">
    <citation type="submission" date="2017-02" db="UniProtKB">
        <authorList>
            <consortium name="WormBaseParasite"/>
        </authorList>
    </citation>
    <scope>IDENTIFICATION</scope>
</reference>
<gene>
    <name evidence="2" type="ORF">NBR_LOCUS10503</name>
</gene>
<sequence length="111" mass="12429">MKSVACLLLLAIAGSCLPSCRVTYFFMGGEDSIPSDVWAAINKNEKAKNIFDNSDGLAMVMHIEEGKDSFFVVQVQNFYTGESIYLMMPEGLSKVEEMEASAYEKYKHCQH</sequence>
<feature type="chain" id="PRO_5043125205" evidence="1">
    <location>
        <begin position="19"/>
        <end position="111"/>
    </location>
</feature>
<dbReference type="EMBL" id="UYSL01020329">
    <property type="protein sequence ID" value="VDL74092.1"/>
    <property type="molecule type" value="Genomic_DNA"/>
</dbReference>
<dbReference type="WBParaSite" id="NBR_0001050201-mRNA-1">
    <property type="protein sequence ID" value="NBR_0001050201-mRNA-1"/>
    <property type="gene ID" value="NBR_0001050201"/>
</dbReference>